<dbReference type="KEGG" id="spu:105437873"/>
<dbReference type="GO" id="GO:0016799">
    <property type="term" value="F:hydrolase activity, hydrolyzing N-glycosyl compounds"/>
    <property type="evidence" value="ECO:0007669"/>
    <property type="project" value="InterPro"/>
</dbReference>
<evidence type="ECO:0000256" key="1">
    <source>
        <dbReference type="ARBA" id="ARBA00009176"/>
    </source>
</evidence>
<dbReference type="InParanoid" id="A0A7M7P972"/>
<dbReference type="InterPro" id="IPR052775">
    <property type="entry name" value="IUN_hydrolase"/>
</dbReference>
<name>A0A7M7P972_STRPU</name>
<dbReference type="SUPFAM" id="SSF53590">
    <property type="entry name" value="Nucleoside hydrolase"/>
    <property type="match status" value="1"/>
</dbReference>
<dbReference type="OMA" id="REYYATV"/>
<protein>
    <recommendedName>
        <fullName evidence="2">Inosine/uridine-preferring nucleoside hydrolase domain-containing protein</fullName>
    </recommendedName>
</protein>
<dbReference type="PANTHER" id="PTHR46190:SF1">
    <property type="entry name" value="SI:CH211-201H21.5"/>
    <property type="match status" value="1"/>
</dbReference>
<dbReference type="RefSeq" id="XP_030847930.1">
    <property type="nucleotide sequence ID" value="XM_030992070.1"/>
</dbReference>
<evidence type="ECO:0000313" key="4">
    <source>
        <dbReference type="Proteomes" id="UP000007110"/>
    </source>
</evidence>
<dbReference type="Proteomes" id="UP000007110">
    <property type="component" value="Unassembled WGS sequence"/>
</dbReference>
<dbReference type="Pfam" id="PF01156">
    <property type="entry name" value="IU_nuc_hydro"/>
    <property type="match status" value="1"/>
</dbReference>
<dbReference type="AlphaFoldDB" id="A0A7M7P972"/>
<dbReference type="PANTHER" id="PTHR46190">
    <property type="entry name" value="SI:CH211-201H21.5-RELATED"/>
    <property type="match status" value="1"/>
</dbReference>
<proteinExistence type="inferred from homology"/>
<comment type="similarity">
    <text evidence="1">Belongs to the IUNH family.</text>
</comment>
<reference evidence="4" key="1">
    <citation type="submission" date="2015-02" db="EMBL/GenBank/DDBJ databases">
        <title>Genome sequencing for Strongylocentrotus purpuratus.</title>
        <authorList>
            <person name="Murali S."/>
            <person name="Liu Y."/>
            <person name="Vee V."/>
            <person name="English A."/>
            <person name="Wang M."/>
            <person name="Skinner E."/>
            <person name="Han Y."/>
            <person name="Muzny D.M."/>
            <person name="Worley K.C."/>
            <person name="Gibbs R.A."/>
        </authorList>
    </citation>
    <scope>NUCLEOTIDE SEQUENCE</scope>
</reference>
<dbReference type="OrthoDB" id="432381at2759"/>
<sequence length="331" mass="36206">MMDKDSERLVIIDTDGGTDDCHGILIAAAASHVKVLAITCVVGNVEIDQVSQNVLMTVHISDKLRKAKCPIYVGAARPLAGFPIHRFDVHGEDGLGNTKRSTDLQQDCIQAEPACVALVRLVNQYPGQISIAAIGPLTNLALAMRIDPTFSSKIKDLVIMGGDSEGRGNITACAEFNFHADPEAARVVLREFTCSKILISWELTIKYAWNIDWMRTKLFLEDRLVGRFLRDTHEHILEVCKKDPAMSTGGLVDMFPACDQLAVAVTINPDLMTHFNHFRCSVETGGVSSRGHLVIDRASFDQSLNGVTPTKIVTAVDFEKFKQIGLSSVSV</sequence>
<dbReference type="EnsemblMetazoa" id="XM_030992070">
    <property type="protein sequence ID" value="XP_030847930"/>
    <property type="gene ID" value="LOC105437873"/>
</dbReference>
<feature type="domain" description="Inosine/uridine-preferring nucleoside hydrolase" evidence="2">
    <location>
        <begin position="10"/>
        <end position="323"/>
    </location>
</feature>
<dbReference type="InterPro" id="IPR001910">
    <property type="entry name" value="Inosine/uridine_hydrolase_dom"/>
</dbReference>
<dbReference type="Gene3D" id="3.90.245.10">
    <property type="entry name" value="Ribonucleoside hydrolase-like"/>
    <property type="match status" value="1"/>
</dbReference>
<accession>A0A7M7P972</accession>
<evidence type="ECO:0000313" key="3">
    <source>
        <dbReference type="EnsemblMetazoa" id="XP_030847930"/>
    </source>
</evidence>
<evidence type="ECO:0000259" key="2">
    <source>
        <dbReference type="Pfam" id="PF01156"/>
    </source>
</evidence>
<keyword evidence="4" id="KW-1185">Reference proteome</keyword>
<dbReference type="InterPro" id="IPR036452">
    <property type="entry name" value="Ribo_hydro-like"/>
</dbReference>
<organism evidence="3 4">
    <name type="scientific">Strongylocentrotus purpuratus</name>
    <name type="common">Purple sea urchin</name>
    <dbReference type="NCBI Taxonomy" id="7668"/>
    <lineage>
        <taxon>Eukaryota</taxon>
        <taxon>Metazoa</taxon>
        <taxon>Echinodermata</taxon>
        <taxon>Eleutherozoa</taxon>
        <taxon>Echinozoa</taxon>
        <taxon>Echinoidea</taxon>
        <taxon>Euechinoidea</taxon>
        <taxon>Echinacea</taxon>
        <taxon>Camarodonta</taxon>
        <taxon>Echinidea</taxon>
        <taxon>Strongylocentrotidae</taxon>
        <taxon>Strongylocentrotus</taxon>
    </lineage>
</organism>
<reference evidence="3" key="2">
    <citation type="submission" date="2021-01" db="UniProtKB">
        <authorList>
            <consortium name="EnsemblMetazoa"/>
        </authorList>
    </citation>
    <scope>IDENTIFICATION</scope>
</reference>
<dbReference type="GeneID" id="105437873"/>